<evidence type="ECO:0000313" key="8">
    <source>
        <dbReference type="Proteomes" id="UP000475862"/>
    </source>
</evidence>
<evidence type="ECO:0008006" key="9">
    <source>
        <dbReference type="Google" id="ProtNLM"/>
    </source>
</evidence>
<evidence type="ECO:0000256" key="1">
    <source>
        <dbReference type="ARBA" id="ARBA00022737"/>
    </source>
</evidence>
<gene>
    <name evidence="7" type="ORF">AGLY_004141</name>
</gene>
<dbReference type="PROSITE" id="PS50297">
    <property type="entry name" value="ANK_REP_REGION"/>
    <property type="match status" value="5"/>
</dbReference>
<organism evidence="7 8">
    <name type="scientific">Aphis glycines</name>
    <name type="common">Soybean aphid</name>
    <dbReference type="NCBI Taxonomy" id="307491"/>
    <lineage>
        <taxon>Eukaryota</taxon>
        <taxon>Metazoa</taxon>
        <taxon>Ecdysozoa</taxon>
        <taxon>Arthropoda</taxon>
        <taxon>Hexapoda</taxon>
        <taxon>Insecta</taxon>
        <taxon>Pterygota</taxon>
        <taxon>Neoptera</taxon>
        <taxon>Paraneoptera</taxon>
        <taxon>Hemiptera</taxon>
        <taxon>Sternorrhyncha</taxon>
        <taxon>Aphidomorpha</taxon>
        <taxon>Aphidoidea</taxon>
        <taxon>Aphididae</taxon>
        <taxon>Aphidini</taxon>
        <taxon>Aphis</taxon>
        <taxon>Aphis</taxon>
    </lineage>
</organism>
<dbReference type="EMBL" id="VYZN01000013">
    <property type="protein sequence ID" value="KAE9540896.1"/>
    <property type="molecule type" value="Genomic_DNA"/>
</dbReference>
<dbReference type="InterPro" id="IPR033635">
    <property type="entry name" value="ANKS1/Caskin"/>
</dbReference>
<evidence type="ECO:0000256" key="4">
    <source>
        <dbReference type="SAM" id="MobiDB-lite"/>
    </source>
</evidence>
<dbReference type="InterPro" id="IPR002110">
    <property type="entry name" value="Ankyrin_rpt"/>
</dbReference>
<dbReference type="SUPFAM" id="SSF50729">
    <property type="entry name" value="PH domain-like"/>
    <property type="match status" value="1"/>
</dbReference>
<evidence type="ECO:0000259" key="5">
    <source>
        <dbReference type="PROSITE" id="PS01179"/>
    </source>
</evidence>
<feature type="repeat" description="ANK" evidence="3">
    <location>
        <begin position="190"/>
        <end position="222"/>
    </location>
</feature>
<feature type="repeat" description="ANK" evidence="3">
    <location>
        <begin position="81"/>
        <end position="113"/>
    </location>
</feature>
<dbReference type="Pfam" id="PF00640">
    <property type="entry name" value="PID"/>
    <property type="match status" value="1"/>
</dbReference>
<dbReference type="OrthoDB" id="10039052at2759"/>
<feature type="repeat" description="ANK" evidence="3">
    <location>
        <begin position="117"/>
        <end position="149"/>
    </location>
</feature>
<name>A0A6G0TXB0_APHGL</name>
<evidence type="ECO:0000256" key="3">
    <source>
        <dbReference type="PROSITE-ProRule" id="PRU00023"/>
    </source>
</evidence>
<dbReference type="Gene3D" id="1.10.150.50">
    <property type="entry name" value="Transcription Factor, Ets-1"/>
    <property type="match status" value="2"/>
</dbReference>
<dbReference type="PANTHER" id="PTHR24174">
    <property type="entry name" value="ANKYRIN REPEAT AND STERILE ALPHA MOTIF DOMAIN-CONTAINING PROTEIN 1"/>
    <property type="match status" value="1"/>
</dbReference>
<dbReference type="SMART" id="SM00248">
    <property type="entry name" value="ANK"/>
    <property type="match status" value="7"/>
</dbReference>
<feature type="compositionally biased region" description="Basic and acidic residues" evidence="4">
    <location>
        <begin position="451"/>
        <end position="462"/>
    </location>
</feature>
<keyword evidence="1" id="KW-0677">Repeat</keyword>
<dbReference type="PROSITE" id="PS50088">
    <property type="entry name" value="ANK_REPEAT"/>
    <property type="match status" value="5"/>
</dbReference>
<feature type="region of interest" description="Disordered" evidence="4">
    <location>
        <begin position="690"/>
        <end position="709"/>
    </location>
</feature>
<dbReference type="Proteomes" id="UP000475862">
    <property type="component" value="Unassembled WGS sequence"/>
</dbReference>
<dbReference type="Pfam" id="PF00536">
    <property type="entry name" value="SAM_1"/>
    <property type="match status" value="1"/>
</dbReference>
<reference evidence="7 8" key="1">
    <citation type="submission" date="2019-08" db="EMBL/GenBank/DDBJ databases">
        <title>The genome of the soybean aphid Biotype 1, its phylome, world population structure and adaptation to the North American continent.</title>
        <authorList>
            <person name="Giordano R."/>
            <person name="Donthu R.K."/>
            <person name="Hernandez A.G."/>
            <person name="Wright C.L."/>
            <person name="Zimin A.V."/>
        </authorList>
    </citation>
    <scope>NUCLEOTIDE SEQUENCE [LARGE SCALE GENOMIC DNA]</scope>
    <source>
        <tissue evidence="7">Whole aphids</tissue>
    </source>
</reference>
<comment type="caution">
    <text evidence="7">The sequence shown here is derived from an EMBL/GenBank/DDBJ whole genome shotgun (WGS) entry which is preliminary data.</text>
</comment>
<dbReference type="SMART" id="SM00454">
    <property type="entry name" value="SAM"/>
    <property type="match status" value="2"/>
</dbReference>
<feature type="compositionally biased region" description="Polar residues" evidence="4">
    <location>
        <begin position="425"/>
        <end position="434"/>
    </location>
</feature>
<dbReference type="PROSITE" id="PS01179">
    <property type="entry name" value="PID"/>
    <property type="match status" value="1"/>
</dbReference>
<keyword evidence="2 3" id="KW-0040">ANK repeat</keyword>
<proteinExistence type="predicted"/>
<feature type="domain" description="PID" evidence="5">
    <location>
        <begin position="1033"/>
        <end position="1162"/>
    </location>
</feature>
<dbReference type="InterPro" id="IPR013761">
    <property type="entry name" value="SAM/pointed_sf"/>
</dbReference>
<feature type="compositionally biased region" description="Pro residues" evidence="4">
    <location>
        <begin position="573"/>
        <end position="583"/>
    </location>
</feature>
<feature type="domain" description="SAM" evidence="6">
    <location>
        <begin position="766"/>
        <end position="831"/>
    </location>
</feature>
<protein>
    <recommendedName>
        <fullName evidence="9">SAM domain-containing protein</fullName>
    </recommendedName>
</protein>
<dbReference type="CDD" id="cd09500">
    <property type="entry name" value="SAM_AIDA1AB-like_repeat2"/>
    <property type="match status" value="1"/>
</dbReference>
<dbReference type="Gene3D" id="1.25.40.20">
    <property type="entry name" value="Ankyrin repeat-containing domain"/>
    <property type="match status" value="2"/>
</dbReference>
<dbReference type="InterPro" id="IPR001660">
    <property type="entry name" value="SAM"/>
</dbReference>
<evidence type="ECO:0000259" key="6">
    <source>
        <dbReference type="PROSITE" id="PS50105"/>
    </source>
</evidence>
<dbReference type="InterPro" id="IPR036770">
    <property type="entry name" value="Ankyrin_rpt-contain_sf"/>
</dbReference>
<feature type="repeat" description="ANK" evidence="3">
    <location>
        <begin position="48"/>
        <end position="80"/>
    </location>
</feature>
<feature type="region of interest" description="Disordered" evidence="4">
    <location>
        <begin position="974"/>
        <end position="993"/>
    </location>
</feature>
<dbReference type="Gene3D" id="2.30.29.30">
    <property type="entry name" value="Pleckstrin-homology domain (PH domain)/Phosphotyrosine-binding domain (PTB)"/>
    <property type="match status" value="1"/>
</dbReference>
<dbReference type="InterPro" id="IPR011993">
    <property type="entry name" value="PH-like_dom_sf"/>
</dbReference>
<dbReference type="PRINTS" id="PR01415">
    <property type="entry name" value="ANKYRIN"/>
</dbReference>
<dbReference type="PANTHER" id="PTHR24174:SF1">
    <property type="entry name" value="IP14385P"/>
    <property type="match status" value="1"/>
</dbReference>
<feature type="region of interest" description="Disordered" evidence="4">
    <location>
        <begin position="287"/>
        <end position="356"/>
    </location>
</feature>
<dbReference type="SUPFAM" id="SSF48403">
    <property type="entry name" value="Ankyrin repeat"/>
    <property type="match status" value="1"/>
</dbReference>
<evidence type="ECO:0000256" key="2">
    <source>
        <dbReference type="ARBA" id="ARBA00023043"/>
    </source>
</evidence>
<dbReference type="Pfam" id="PF07647">
    <property type="entry name" value="SAM_2"/>
    <property type="match status" value="1"/>
</dbReference>
<evidence type="ECO:0000313" key="7">
    <source>
        <dbReference type="EMBL" id="KAE9540896.1"/>
    </source>
</evidence>
<dbReference type="SMART" id="SM00462">
    <property type="entry name" value="PTB"/>
    <property type="match status" value="1"/>
</dbReference>
<dbReference type="Pfam" id="PF12796">
    <property type="entry name" value="Ank_2"/>
    <property type="match status" value="3"/>
</dbReference>
<feature type="region of interest" description="Disordered" evidence="4">
    <location>
        <begin position="1164"/>
        <end position="1226"/>
    </location>
</feature>
<feature type="region of interest" description="Disordered" evidence="4">
    <location>
        <begin position="407"/>
        <end position="462"/>
    </location>
</feature>
<feature type="repeat" description="ANK" evidence="3">
    <location>
        <begin position="222"/>
        <end position="254"/>
    </location>
</feature>
<sequence length="1226" mass="135635">MGKDHDLVIAAKTGNLNAVEKILVQKAKRTGPLASLRRGAGVNTQDQTGFTALHHASLNAYKEIVQLLLCNEASTNVVDHKGAAPLHYAAWRGNVDIVRLLLCHGPSIPNVNHMTKNRETPLHCAAEHGHSGVVVLLLEHGADPTIRNHKHETPLDLCAQYGRLETVELIITKRPELIRSYNSRAAGIMFAHTPLHLASRNGHKTVVELLLSAGMDVNVRTGSGTALHEAAQCGKTEVARTLLDHGINTHIRDIHRRTVEDLLKQFPPKAGPAVEIAAMLQNHQFNNNNESDMETERRSENGDLVPIPLLSSPYENMLSPSPSPTRWEKHKSRRVSESSAVSDGNYHSGRWYKNEPTPLSRSLIESSFLSGPELDTISISSSTTSSGHRPVSSSIYLPMAPLNPSAPNISPVASKRLTPAADSPSRVSANSSSGPYEYLYHATSGSPLSDQSRRGEVLRREKSADQYVEMKLRPTSGEEPVALTSIYQNVPIRTTNPRRKLKRHDKDPGAILSRGGLQFKRVELEPATTNQVIVSDHNGFITTTISSSRESLLDGDDTPSADWPLSPTHYRQPPTPDHPPPSPLQAERSIHARIRPLSQVTYIFIYLNNLKRKSKDMETEIEEDLLVITWMPEPHALLTDKSVSTSEETAVEEFVGDATFAGLLRGSINSNRAERPKTLRKLRTVYDPPVIAQSPGSAEDQSKSSSTMLSPFDEQEEWAKISDLITNLGSGNAKESMCNELEKEFQARLGLNRSDSKEKSRISCNDSPLTVESWLFGLGFQDFVNAFIEFGYDNLDFICGVLVESDLKDMGIENETDRTKILDSVNDLPCLVKEFWSKRYTKDTSKAKSKSIADLDQVDDEEDAKQMEEWLTSIGLTCYIDTFRKHLYTDLDRIARIWEVELTAVLEITKPGHRRRILSSVDNSKSQLLQAVSVGDGLNDIGNDLRQLTNNIQSLKEKVGSKHSVHVASGTATLRHNPKKSRHAPLPPPLQNFSNRNNNDLIIRGPSELLFGVPSTLITQWRHQPAALVTGNVKYIASYLGSTEVKEPRGTESTKQSIQKLKHAVANGAQRTLPEVALVISYRGVRFMDPMSGSLVCEHEIRNIDCACQDADDLNHFAYITKDHHTSSHYSHVFSVSSMDQATEIILTLGQAFEVAYQMALKGQTSGGNRNGNNGHTRSHSANHMLPNMITGTRDGRSSSHQHARSHSVNEIKVNGIQKGESNEKS</sequence>
<feature type="domain" description="SAM" evidence="6">
    <location>
        <begin position="862"/>
        <end position="927"/>
    </location>
</feature>
<dbReference type="CDD" id="cd01274">
    <property type="entry name" value="PTB_Anks"/>
    <property type="match status" value="1"/>
</dbReference>
<dbReference type="SUPFAM" id="SSF47769">
    <property type="entry name" value="SAM/Pointed domain"/>
    <property type="match status" value="2"/>
</dbReference>
<dbReference type="PROSITE" id="PS50105">
    <property type="entry name" value="SAM_DOMAIN"/>
    <property type="match status" value="2"/>
</dbReference>
<dbReference type="AlphaFoldDB" id="A0A6G0TXB0"/>
<dbReference type="InterPro" id="IPR006020">
    <property type="entry name" value="PTB/PI_dom"/>
</dbReference>
<dbReference type="InterPro" id="IPR041882">
    <property type="entry name" value="SAM_ANKS1_repeat2"/>
</dbReference>
<feature type="region of interest" description="Disordered" evidence="4">
    <location>
        <begin position="548"/>
        <end position="585"/>
    </location>
</feature>
<accession>A0A6G0TXB0</accession>
<dbReference type="GO" id="GO:0005829">
    <property type="term" value="C:cytosol"/>
    <property type="evidence" value="ECO:0007669"/>
    <property type="project" value="TreeGrafter"/>
</dbReference>
<keyword evidence="8" id="KW-1185">Reference proteome</keyword>